<dbReference type="PROSITE" id="PS50943">
    <property type="entry name" value="HTH_CROC1"/>
    <property type="match status" value="1"/>
</dbReference>
<name>A0A7Y0S7Z3_VIBPH</name>
<dbReference type="GO" id="GO:0003677">
    <property type="term" value="F:DNA binding"/>
    <property type="evidence" value="ECO:0007669"/>
    <property type="project" value="UniProtKB-KW"/>
</dbReference>
<dbReference type="CDD" id="cd00093">
    <property type="entry name" value="HTH_XRE"/>
    <property type="match status" value="1"/>
</dbReference>
<reference evidence="3 4" key="1">
    <citation type="submission" date="2020-04" db="EMBL/GenBank/DDBJ databases">
        <title>Whole-genome sequencing of Vibrio spp. from China reveals different genetic environments of blaCTX-M-14 among diverse lineages.</title>
        <authorList>
            <person name="Zheng Z."/>
            <person name="Ye L."/>
            <person name="Chen S."/>
        </authorList>
    </citation>
    <scope>NUCLEOTIDE SEQUENCE [LARGE SCALE GENOMIC DNA]</scope>
    <source>
        <strain evidence="3 4">Vb0574</strain>
    </source>
</reference>
<dbReference type="PANTHER" id="PTHR46797">
    <property type="entry name" value="HTH-TYPE TRANSCRIPTIONAL REGULATOR"/>
    <property type="match status" value="1"/>
</dbReference>
<proteinExistence type="predicted"/>
<dbReference type="GO" id="GO:0003700">
    <property type="term" value="F:DNA-binding transcription factor activity"/>
    <property type="evidence" value="ECO:0007669"/>
    <property type="project" value="TreeGrafter"/>
</dbReference>
<dbReference type="PANTHER" id="PTHR46797:SF13">
    <property type="entry name" value="HTH-TYPE TRANSCRIPTIONAL REGULATOR SINR"/>
    <property type="match status" value="1"/>
</dbReference>
<organism evidence="3 4">
    <name type="scientific">Vibrio parahaemolyticus</name>
    <dbReference type="NCBI Taxonomy" id="670"/>
    <lineage>
        <taxon>Bacteria</taxon>
        <taxon>Pseudomonadati</taxon>
        <taxon>Pseudomonadota</taxon>
        <taxon>Gammaproteobacteria</taxon>
        <taxon>Vibrionales</taxon>
        <taxon>Vibrionaceae</taxon>
        <taxon>Vibrio</taxon>
    </lineage>
</organism>
<dbReference type="AlphaFoldDB" id="A0A7Y0S7Z3"/>
<protein>
    <submittedName>
        <fullName evidence="3">Helix-turn-helix transcriptional regulator</fullName>
    </submittedName>
</protein>
<dbReference type="Gene3D" id="1.10.260.40">
    <property type="entry name" value="lambda repressor-like DNA-binding domains"/>
    <property type="match status" value="1"/>
</dbReference>
<dbReference type="InterPro" id="IPR010982">
    <property type="entry name" value="Lambda_DNA-bd_dom_sf"/>
</dbReference>
<evidence type="ECO:0000256" key="1">
    <source>
        <dbReference type="ARBA" id="ARBA00023125"/>
    </source>
</evidence>
<keyword evidence="1" id="KW-0238">DNA-binding</keyword>
<dbReference type="Proteomes" id="UP000555836">
    <property type="component" value="Unassembled WGS sequence"/>
</dbReference>
<dbReference type="SUPFAM" id="SSF47413">
    <property type="entry name" value="lambda repressor-like DNA-binding domains"/>
    <property type="match status" value="1"/>
</dbReference>
<dbReference type="EMBL" id="JABCLD010001917">
    <property type="protein sequence ID" value="NMU28056.1"/>
    <property type="molecule type" value="Genomic_DNA"/>
</dbReference>
<accession>A0A7Y0S7Z3</accession>
<evidence type="ECO:0000313" key="3">
    <source>
        <dbReference type="EMBL" id="NMU28056.1"/>
    </source>
</evidence>
<comment type="caution">
    <text evidence="3">The sequence shown here is derived from an EMBL/GenBank/DDBJ whole genome shotgun (WGS) entry which is preliminary data.</text>
</comment>
<feature type="domain" description="HTH cro/C1-type" evidence="2">
    <location>
        <begin position="8"/>
        <end position="62"/>
    </location>
</feature>
<dbReference type="RefSeq" id="WP_025637826.1">
    <property type="nucleotide sequence ID" value="NZ_CP099934.1"/>
</dbReference>
<dbReference type="InterPro" id="IPR001387">
    <property type="entry name" value="Cro/C1-type_HTH"/>
</dbReference>
<evidence type="ECO:0000313" key="4">
    <source>
        <dbReference type="Proteomes" id="UP000555836"/>
    </source>
</evidence>
<evidence type="ECO:0000259" key="2">
    <source>
        <dbReference type="PROSITE" id="PS50943"/>
    </source>
</evidence>
<dbReference type="SMART" id="SM00530">
    <property type="entry name" value="HTH_XRE"/>
    <property type="match status" value="1"/>
</dbReference>
<dbReference type="Pfam" id="PF01381">
    <property type="entry name" value="HTH_3"/>
    <property type="match status" value="1"/>
</dbReference>
<sequence length="91" mass="10104">MLPIGQTIKELRLLKGLSLSQVAQLSDMDKSYLSKIENDKRDPSITSLEKICAAIEIPLSILILMCDENEDGPFSVLTDELKELAREIISA</sequence>
<dbReference type="GeneID" id="99804459"/>
<dbReference type="InterPro" id="IPR050807">
    <property type="entry name" value="TransReg_Diox_bact_type"/>
</dbReference>
<dbReference type="GO" id="GO:0005829">
    <property type="term" value="C:cytosol"/>
    <property type="evidence" value="ECO:0007669"/>
    <property type="project" value="TreeGrafter"/>
</dbReference>
<gene>
    <name evidence="3" type="ORF">HKB21_20825</name>
</gene>